<protein>
    <recommendedName>
        <fullName evidence="2">DUF7918 domain-containing protein</fullName>
    </recommendedName>
</protein>
<organism evidence="3 4">
    <name type="scientific">Mollisia scopiformis</name>
    <name type="common">Conifer needle endophyte fungus</name>
    <name type="synonym">Phialocephala scopiformis</name>
    <dbReference type="NCBI Taxonomy" id="149040"/>
    <lineage>
        <taxon>Eukaryota</taxon>
        <taxon>Fungi</taxon>
        <taxon>Dikarya</taxon>
        <taxon>Ascomycota</taxon>
        <taxon>Pezizomycotina</taxon>
        <taxon>Leotiomycetes</taxon>
        <taxon>Helotiales</taxon>
        <taxon>Mollisiaceae</taxon>
        <taxon>Mollisia</taxon>
    </lineage>
</organism>
<dbReference type="InterPro" id="IPR057678">
    <property type="entry name" value="DUF7918"/>
</dbReference>
<dbReference type="EMBL" id="KQ947404">
    <property type="protein sequence ID" value="KUJ24185.1"/>
    <property type="molecule type" value="Genomic_DNA"/>
</dbReference>
<proteinExistence type="predicted"/>
<dbReference type="AlphaFoldDB" id="A0A194XV34"/>
<dbReference type="PANTHER" id="PTHR36223">
    <property type="entry name" value="BETA-LACTAMASE-TYPE TRANSPEPTIDASE FOLD DOMAIN CONTAINING PROTEIN"/>
    <property type="match status" value="1"/>
</dbReference>
<dbReference type="PANTHER" id="PTHR36223:SF1">
    <property type="entry name" value="TRANSCRIPTION ELONGATION FACTOR EAF N-TERMINAL DOMAIN-CONTAINING PROTEIN"/>
    <property type="match status" value="1"/>
</dbReference>
<feature type="compositionally biased region" description="Acidic residues" evidence="1">
    <location>
        <begin position="285"/>
        <end position="300"/>
    </location>
</feature>
<evidence type="ECO:0000313" key="3">
    <source>
        <dbReference type="EMBL" id="KUJ24185.1"/>
    </source>
</evidence>
<feature type="region of interest" description="Disordered" evidence="1">
    <location>
        <begin position="274"/>
        <end position="396"/>
    </location>
</feature>
<dbReference type="GeneID" id="28827752"/>
<accession>A0A194XV34</accession>
<gene>
    <name evidence="3" type="ORF">LY89DRAFT_713091</name>
</gene>
<feature type="compositionally biased region" description="Polar residues" evidence="1">
    <location>
        <begin position="322"/>
        <end position="334"/>
    </location>
</feature>
<feature type="domain" description="DUF7918" evidence="2">
    <location>
        <begin position="9"/>
        <end position="277"/>
    </location>
</feature>
<dbReference type="Proteomes" id="UP000070700">
    <property type="component" value="Unassembled WGS sequence"/>
</dbReference>
<evidence type="ECO:0000259" key="2">
    <source>
        <dbReference type="Pfam" id="PF25534"/>
    </source>
</evidence>
<evidence type="ECO:0000313" key="4">
    <source>
        <dbReference type="Proteomes" id="UP000070700"/>
    </source>
</evidence>
<dbReference type="KEGG" id="psco:LY89DRAFT_713091"/>
<keyword evidence="4" id="KW-1185">Reference proteome</keyword>
<feature type="compositionally biased region" description="Acidic residues" evidence="1">
    <location>
        <begin position="382"/>
        <end position="396"/>
    </location>
</feature>
<name>A0A194XV34_MOLSC</name>
<dbReference type="RefSeq" id="XP_018078540.1">
    <property type="nucleotide sequence ID" value="XM_018218026.1"/>
</dbReference>
<sequence length="396" mass="44900">MAITPLVPGLSASILINGVPAPELTDPEPQIPSPTHPNPKVSAYQQAHTVTSYIKCTANTRFSILLTVEEPIRTEFAGIRRMKWAKLGFEITIDGNKVPTEKCTRPWFNKNPQKETWKCIVKGVKVGKGKSCFIREFEFLKVETSEFFLPEKKDEIGNRSVDSERIEKAEIERMRQCMQDIGIIEIKAYAENYGKKGGDMEDTTEDFLDEDQEEIHEKALKGEAKDHGTGLRRARKVARGEFWRTEKIDGEDYPLAIFKFIYRSEEALKQMLIIPRTPSPSPSPESDEEGEEQEDEEVDELTPAQKRVIQSLRKEMLKGNRTRNVASSSRSTPGRGTLGGNRVSKVKKEQTSDKLNPPRKSQQSTRRRKERGGKAVVIDLVTDSENEDDESLFAQQ</sequence>
<dbReference type="InParanoid" id="A0A194XV34"/>
<dbReference type="Pfam" id="PF25534">
    <property type="entry name" value="DUF7918"/>
    <property type="match status" value="1"/>
</dbReference>
<reference evidence="3 4" key="1">
    <citation type="submission" date="2015-10" db="EMBL/GenBank/DDBJ databases">
        <title>Full genome of DAOMC 229536 Phialocephala scopiformis, a fungal endophyte of spruce producing the potent anti-insectan compound rugulosin.</title>
        <authorList>
            <consortium name="DOE Joint Genome Institute"/>
            <person name="Walker A.K."/>
            <person name="Frasz S.L."/>
            <person name="Seifert K.A."/>
            <person name="Miller J.D."/>
            <person name="Mondo S.J."/>
            <person name="Labutti K."/>
            <person name="Lipzen A."/>
            <person name="Dockter R."/>
            <person name="Kennedy M."/>
            <person name="Grigoriev I.V."/>
            <person name="Spatafora J.W."/>
        </authorList>
    </citation>
    <scope>NUCLEOTIDE SEQUENCE [LARGE SCALE GENOMIC DNA]</scope>
    <source>
        <strain evidence="3 4">CBS 120377</strain>
    </source>
</reference>
<dbReference type="OrthoDB" id="3364132at2759"/>
<evidence type="ECO:0000256" key="1">
    <source>
        <dbReference type="SAM" id="MobiDB-lite"/>
    </source>
</evidence>